<dbReference type="EMBL" id="CP032568">
    <property type="protein sequence ID" value="AYF74311.1"/>
    <property type="molecule type" value="Genomic_DNA"/>
</dbReference>
<keyword evidence="2" id="KW-0472">Membrane</keyword>
<evidence type="ECO:0000256" key="1">
    <source>
        <dbReference type="SAM" id="MobiDB-lite"/>
    </source>
</evidence>
<accession>A0A386Z9H3</accession>
<organism evidence="3 4">
    <name type="scientific">Nocardia yunnanensis</name>
    <dbReference type="NCBI Taxonomy" id="2382165"/>
    <lineage>
        <taxon>Bacteria</taxon>
        <taxon>Bacillati</taxon>
        <taxon>Actinomycetota</taxon>
        <taxon>Actinomycetes</taxon>
        <taxon>Mycobacteriales</taxon>
        <taxon>Nocardiaceae</taxon>
        <taxon>Nocardia</taxon>
    </lineage>
</organism>
<dbReference type="OrthoDB" id="4381663at2"/>
<evidence type="ECO:0000313" key="3">
    <source>
        <dbReference type="EMBL" id="AYF74311.1"/>
    </source>
</evidence>
<evidence type="ECO:0000313" key="4">
    <source>
        <dbReference type="Proteomes" id="UP000267164"/>
    </source>
</evidence>
<evidence type="ECO:0008006" key="5">
    <source>
        <dbReference type="Google" id="ProtNLM"/>
    </source>
</evidence>
<gene>
    <name evidence="3" type="ORF">D7D52_11035</name>
</gene>
<evidence type="ECO:0000256" key="2">
    <source>
        <dbReference type="SAM" id="Phobius"/>
    </source>
</evidence>
<dbReference type="AlphaFoldDB" id="A0A386Z9H3"/>
<proteinExistence type="predicted"/>
<dbReference type="RefSeq" id="WP_120736232.1">
    <property type="nucleotide sequence ID" value="NZ_CP032568.1"/>
</dbReference>
<reference evidence="3 4" key="1">
    <citation type="submission" date="2018-09" db="EMBL/GenBank/DDBJ databases">
        <title>Nocardia yunnanensis sp. nov., an actinomycete isolated from a soil sample.</title>
        <authorList>
            <person name="Zhang J."/>
        </authorList>
    </citation>
    <scope>NUCLEOTIDE SEQUENCE [LARGE SCALE GENOMIC DNA]</scope>
    <source>
        <strain evidence="3 4">CFHS0054</strain>
    </source>
</reference>
<dbReference type="KEGG" id="nyu:D7D52_11035"/>
<sequence length="202" mass="21287">MSQDTEPNRPVDPETTAVSTEPTAAPAAGTTVSIKLSTLLTAAAGVLLIAALVWVTVLWQSARGDLSARDDQAAADKHAAQVASDYAMGAANLNYADFNAWTARLKAGTTPALAAKFDATSAKLQEILVPLKWTSSPTLLSSQVLGHDNGVYKVNVYLNVNSTNAQNPDGVMTTIYYTVSVDPKSDWKVTDVGGIDLPLPKQ</sequence>
<keyword evidence="2" id="KW-0812">Transmembrane</keyword>
<name>A0A386Z9H3_9NOCA</name>
<feature type="compositionally biased region" description="Basic and acidic residues" evidence="1">
    <location>
        <begin position="1"/>
        <end position="12"/>
    </location>
</feature>
<feature type="transmembrane region" description="Helical" evidence="2">
    <location>
        <begin position="39"/>
        <end position="59"/>
    </location>
</feature>
<protein>
    <recommendedName>
        <fullName evidence="5">Mce-associated membrane protein</fullName>
    </recommendedName>
</protein>
<keyword evidence="2" id="KW-1133">Transmembrane helix</keyword>
<keyword evidence="4" id="KW-1185">Reference proteome</keyword>
<dbReference type="Proteomes" id="UP000267164">
    <property type="component" value="Chromosome"/>
</dbReference>
<feature type="region of interest" description="Disordered" evidence="1">
    <location>
        <begin position="1"/>
        <end position="24"/>
    </location>
</feature>